<accession>A0A410G9Z6</accession>
<gene>
    <name evidence="3" type="ORF">CKA81_04015</name>
</gene>
<keyword evidence="4" id="KW-1185">Reference proteome</keyword>
<feature type="transmembrane region" description="Helical" evidence="1">
    <location>
        <begin position="84"/>
        <end position="103"/>
    </location>
</feature>
<keyword evidence="1" id="KW-1133">Transmembrane helix</keyword>
<feature type="transmembrane region" description="Helical" evidence="1">
    <location>
        <begin position="115"/>
        <end position="139"/>
    </location>
</feature>
<feature type="signal peptide" evidence="2">
    <location>
        <begin position="1"/>
        <end position="26"/>
    </location>
</feature>
<evidence type="ECO:0000256" key="2">
    <source>
        <dbReference type="SAM" id="SignalP"/>
    </source>
</evidence>
<evidence type="ECO:0000256" key="1">
    <source>
        <dbReference type="SAM" id="Phobius"/>
    </source>
</evidence>
<dbReference type="AlphaFoldDB" id="A0A410G9Z6"/>
<sequence>MRRNTFRSLANRGMLLACLGMLGGMAVDASQGGISLLTSLCAGSDTLSLGQITRLHWICLPFMHLGTLAGSLAPALVTRRPSNLLSGLACAAWMVMGMNLGSYLLPHAVLAAEGIYNTTALLAGMMGGMGGSMMSWAFLDRRAATSARQARAPQQSHKKAFSVT</sequence>
<organism evidence="3 4">
    <name type="scientific">Pollutimonas thiosulfatoxidans</name>
    <dbReference type="NCBI Taxonomy" id="2028345"/>
    <lineage>
        <taxon>Bacteria</taxon>
        <taxon>Pseudomonadati</taxon>
        <taxon>Pseudomonadota</taxon>
        <taxon>Betaproteobacteria</taxon>
        <taxon>Burkholderiales</taxon>
        <taxon>Alcaligenaceae</taxon>
        <taxon>Pollutimonas</taxon>
    </lineage>
</organism>
<reference evidence="3 4" key="1">
    <citation type="submission" date="2017-08" db="EMBL/GenBank/DDBJ databases">
        <authorList>
            <person name="Park S.-J."/>
            <person name="Kim H."/>
        </authorList>
    </citation>
    <scope>NUCLEOTIDE SEQUENCE [LARGE SCALE GENOMIC DNA]</scope>
    <source>
        <strain evidence="4">ye3</strain>
    </source>
</reference>
<protein>
    <recommendedName>
        <fullName evidence="5">DUF423 domain-containing protein</fullName>
    </recommendedName>
</protein>
<dbReference type="EMBL" id="CP022987">
    <property type="protein sequence ID" value="QAA93097.1"/>
    <property type="molecule type" value="Genomic_DNA"/>
</dbReference>
<dbReference type="OrthoDB" id="9135868at2"/>
<dbReference type="RefSeq" id="WP_128354152.1">
    <property type="nucleotide sequence ID" value="NZ_CP022987.1"/>
</dbReference>
<evidence type="ECO:0000313" key="4">
    <source>
        <dbReference type="Proteomes" id="UP000283474"/>
    </source>
</evidence>
<keyword evidence="2" id="KW-0732">Signal</keyword>
<dbReference type="Proteomes" id="UP000283474">
    <property type="component" value="Chromosome"/>
</dbReference>
<feature type="transmembrane region" description="Helical" evidence="1">
    <location>
        <begin position="55"/>
        <end position="77"/>
    </location>
</feature>
<proteinExistence type="predicted"/>
<keyword evidence="1" id="KW-0812">Transmembrane</keyword>
<dbReference type="KEGG" id="pus:CKA81_04015"/>
<name>A0A410G9Z6_9BURK</name>
<feature type="chain" id="PRO_5019214731" description="DUF423 domain-containing protein" evidence="2">
    <location>
        <begin position="27"/>
        <end position="164"/>
    </location>
</feature>
<keyword evidence="1" id="KW-0472">Membrane</keyword>
<evidence type="ECO:0008006" key="5">
    <source>
        <dbReference type="Google" id="ProtNLM"/>
    </source>
</evidence>
<evidence type="ECO:0000313" key="3">
    <source>
        <dbReference type="EMBL" id="QAA93097.1"/>
    </source>
</evidence>